<dbReference type="GO" id="GO:0005770">
    <property type="term" value="C:late endosome"/>
    <property type="evidence" value="ECO:0007669"/>
    <property type="project" value="UniProtKB-SubCell"/>
</dbReference>
<dbReference type="CDD" id="cd06224">
    <property type="entry name" value="REM"/>
    <property type="match status" value="1"/>
</dbReference>
<dbReference type="InterPro" id="IPR000595">
    <property type="entry name" value="cNMP-bd_dom"/>
</dbReference>
<feature type="domain" description="Cyclic nucleotide-binding" evidence="24">
    <location>
        <begin position="37"/>
        <end position="84"/>
    </location>
</feature>
<keyword evidence="12" id="KW-0221">Differentiation</keyword>
<dbReference type="EMBL" id="JAAVVJ010000002">
    <property type="protein sequence ID" value="KAF7228623.1"/>
    <property type="molecule type" value="Genomic_DNA"/>
</dbReference>
<dbReference type="InterPro" id="IPR036034">
    <property type="entry name" value="PDZ_sf"/>
</dbReference>
<evidence type="ECO:0000256" key="15">
    <source>
        <dbReference type="ARBA" id="ARBA00022949"/>
    </source>
</evidence>
<dbReference type="Pfam" id="PF00788">
    <property type="entry name" value="RA"/>
    <property type="match status" value="1"/>
</dbReference>
<dbReference type="GO" id="GO:0005886">
    <property type="term" value="C:plasma membrane"/>
    <property type="evidence" value="ECO:0007669"/>
    <property type="project" value="UniProtKB-SubCell"/>
</dbReference>
<keyword evidence="16" id="KW-0472">Membrane</keyword>
<evidence type="ECO:0000256" key="5">
    <source>
        <dbReference type="ARBA" id="ARBA00016709"/>
    </source>
</evidence>
<evidence type="ECO:0000256" key="10">
    <source>
        <dbReference type="ARBA" id="ARBA00022553"/>
    </source>
</evidence>
<dbReference type="Gene3D" id="1.20.870.10">
    <property type="entry name" value="Son of sevenless (SoS) protein Chain: S domain 1"/>
    <property type="match status" value="1"/>
</dbReference>
<keyword evidence="22" id="KW-0344">Guanine-nucleotide releasing factor</keyword>
<evidence type="ECO:0000256" key="2">
    <source>
        <dbReference type="ARBA" id="ARBA00004282"/>
    </source>
</evidence>
<evidence type="ECO:0000256" key="9">
    <source>
        <dbReference type="ARBA" id="ARBA00022490"/>
    </source>
</evidence>
<accession>A0A9D3C4A9</accession>
<dbReference type="PROSITE" id="PS50212">
    <property type="entry name" value="RASGEF_NTER"/>
    <property type="match status" value="1"/>
</dbReference>
<evidence type="ECO:0000256" key="20">
    <source>
        <dbReference type="ARBA" id="ARBA00031980"/>
    </source>
</evidence>
<evidence type="ECO:0000256" key="11">
    <source>
        <dbReference type="ARBA" id="ARBA00022753"/>
    </source>
</evidence>
<feature type="domain" description="Cyclic nucleotide-binding" evidence="24">
    <location>
        <begin position="296"/>
        <end position="361"/>
    </location>
</feature>
<evidence type="ECO:0000256" key="13">
    <source>
        <dbReference type="ARBA" id="ARBA00022843"/>
    </source>
</evidence>
<organism evidence="28 29">
    <name type="scientific">Nothobranchius furzeri</name>
    <name type="common">Turquoise killifish</name>
    <dbReference type="NCBI Taxonomy" id="105023"/>
    <lineage>
        <taxon>Eukaryota</taxon>
        <taxon>Metazoa</taxon>
        <taxon>Chordata</taxon>
        <taxon>Craniata</taxon>
        <taxon>Vertebrata</taxon>
        <taxon>Euteleostomi</taxon>
        <taxon>Actinopterygii</taxon>
        <taxon>Neopterygii</taxon>
        <taxon>Teleostei</taxon>
        <taxon>Neoteleostei</taxon>
        <taxon>Acanthomorphata</taxon>
        <taxon>Ovalentaria</taxon>
        <taxon>Atherinomorphae</taxon>
        <taxon>Cyprinodontiformes</taxon>
        <taxon>Nothobranchiidae</taxon>
        <taxon>Nothobranchius</taxon>
    </lineage>
</organism>
<evidence type="ECO:0000256" key="17">
    <source>
        <dbReference type="ARBA" id="ARBA00029925"/>
    </source>
</evidence>
<dbReference type="Proteomes" id="UP000822369">
    <property type="component" value="Chromosome 2"/>
</dbReference>
<evidence type="ECO:0000259" key="25">
    <source>
        <dbReference type="PROSITE" id="PS50106"/>
    </source>
</evidence>
<dbReference type="GO" id="GO:0070161">
    <property type="term" value="C:anchoring junction"/>
    <property type="evidence" value="ECO:0007669"/>
    <property type="project" value="UniProtKB-SubCell"/>
</dbReference>
<keyword evidence="8" id="KW-1003">Cell membrane</keyword>
<evidence type="ECO:0000256" key="16">
    <source>
        <dbReference type="ARBA" id="ARBA00023136"/>
    </source>
</evidence>
<keyword evidence="13" id="KW-0832">Ubl conjugation</keyword>
<evidence type="ECO:0000259" key="24">
    <source>
        <dbReference type="PROSITE" id="PS50042"/>
    </source>
</evidence>
<comment type="subcellular location">
    <subcellularLocation>
        <location evidence="2">Cell junction</location>
    </subcellularLocation>
    <subcellularLocation>
        <location evidence="1">Cell membrane</location>
    </subcellularLocation>
    <subcellularLocation>
        <location evidence="3">Cytoplasm</location>
        <location evidence="3">Perinuclear region</location>
    </subcellularLocation>
    <subcellularLocation>
        <location evidence="4">Late endosome</location>
    </subcellularLocation>
</comment>
<feature type="domain" description="Ras-associating" evidence="26">
    <location>
        <begin position="777"/>
        <end position="855"/>
    </location>
</feature>
<dbReference type="SUPFAM" id="SSF48366">
    <property type="entry name" value="Ras GEF"/>
    <property type="match status" value="1"/>
</dbReference>
<dbReference type="InterPro" id="IPR001478">
    <property type="entry name" value="PDZ"/>
</dbReference>
<evidence type="ECO:0000256" key="12">
    <source>
        <dbReference type="ARBA" id="ARBA00022782"/>
    </source>
</evidence>
<protein>
    <recommendedName>
        <fullName evidence="5">Rap guanine nucleotide exchange factor 2</fullName>
    </recommendedName>
    <alternativeName>
        <fullName evidence="19">Cyclic nucleotide ras GEF</fullName>
    </alternativeName>
    <alternativeName>
        <fullName evidence="21">Neural RAP guanine nucleotide exchange protein</fullName>
    </alternativeName>
    <alternativeName>
        <fullName evidence="18">PDZ domain-containing guanine nucleotide exchange factor 1</fullName>
    </alternativeName>
    <alternativeName>
        <fullName evidence="17">RA-GEF-1</fullName>
    </alternativeName>
    <alternativeName>
        <fullName evidence="20">Ras/Rap1-associating GEF-1</fullName>
    </alternativeName>
</protein>
<dbReference type="GO" id="GO:0048471">
    <property type="term" value="C:perinuclear region of cytoplasm"/>
    <property type="evidence" value="ECO:0007669"/>
    <property type="project" value="UniProtKB-SubCell"/>
</dbReference>
<dbReference type="GO" id="GO:0005085">
    <property type="term" value="F:guanyl-nucleotide exchange factor activity"/>
    <property type="evidence" value="ECO:0007669"/>
    <property type="project" value="UniProtKB-KW"/>
</dbReference>
<dbReference type="InterPro" id="IPR000651">
    <property type="entry name" value="Ras-like_Gua-exchang_fac_N"/>
</dbReference>
<dbReference type="SMART" id="SM00229">
    <property type="entry name" value="RasGEFN"/>
    <property type="match status" value="1"/>
</dbReference>
<dbReference type="PANTHER" id="PTHR45161:SF2">
    <property type="entry name" value="RAP GUANINE NUCLEOTIDE EXCHANGE FACTOR 2"/>
    <property type="match status" value="1"/>
</dbReference>
<dbReference type="InterPro" id="IPR023578">
    <property type="entry name" value="Ras_GEF_dom_sf"/>
</dbReference>
<dbReference type="PROSITE" id="PS50200">
    <property type="entry name" value="RA"/>
    <property type="match status" value="1"/>
</dbReference>
<evidence type="ECO:0000256" key="6">
    <source>
        <dbReference type="ARBA" id="ARBA00022468"/>
    </source>
</evidence>
<keyword evidence="11" id="KW-0967">Endosome</keyword>
<keyword evidence="15" id="KW-0965">Cell junction</keyword>
<keyword evidence="6" id="KW-0343">GTPase activation</keyword>
<evidence type="ECO:0000256" key="14">
    <source>
        <dbReference type="ARBA" id="ARBA00022902"/>
    </source>
</evidence>
<dbReference type="SMART" id="SM00100">
    <property type="entry name" value="cNMP"/>
    <property type="match status" value="2"/>
</dbReference>
<evidence type="ECO:0000256" key="19">
    <source>
        <dbReference type="ARBA" id="ARBA00031545"/>
    </source>
</evidence>
<dbReference type="PROSITE" id="PS50106">
    <property type="entry name" value="PDZ"/>
    <property type="match status" value="1"/>
</dbReference>
<evidence type="ECO:0000256" key="3">
    <source>
        <dbReference type="ARBA" id="ARBA00004556"/>
    </source>
</evidence>
<feature type="compositionally biased region" description="Acidic residues" evidence="23">
    <location>
        <begin position="244"/>
        <end position="255"/>
    </location>
</feature>
<evidence type="ECO:0000256" key="22">
    <source>
        <dbReference type="PROSITE-ProRule" id="PRU00135"/>
    </source>
</evidence>
<evidence type="ECO:0000256" key="23">
    <source>
        <dbReference type="SAM" id="MobiDB-lite"/>
    </source>
</evidence>
<dbReference type="InterPro" id="IPR018490">
    <property type="entry name" value="cNMP-bd_dom_sf"/>
</dbReference>
<dbReference type="GO" id="GO:0007399">
    <property type="term" value="P:nervous system development"/>
    <property type="evidence" value="ECO:0007669"/>
    <property type="project" value="UniProtKB-KW"/>
</dbReference>
<keyword evidence="14" id="KW-0524">Neurogenesis</keyword>
<dbReference type="SUPFAM" id="SSF51206">
    <property type="entry name" value="cAMP-binding domain-like"/>
    <property type="match status" value="2"/>
</dbReference>
<comment type="caution">
    <text evidence="28">The sequence shown here is derived from an EMBL/GenBank/DDBJ whole genome shotgun (WGS) entry which is preliminary data.</text>
</comment>
<keyword evidence="10" id="KW-0597">Phosphoprotein</keyword>
<reference evidence="28" key="1">
    <citation type="submission" date="2020-03" db="EMBL/GenBank/DDBJ databases">
        <title>Intra-Species Differences in Population Size shape Life History and Genome Evolution.</title>
        <authorList>
            <person name="Willemsen D."/>
            <person name="Cui R."/>
            <person name="Valenzano D.R."/>
        </authorList>
    </citation>
    <scope>NUCLEOTIDE SEQUENCE</scope>
    <source>
        <strain evidence="28">GRZ</strain>
        <tissue evidence="28">Whole</tissue>
    </source>
</reference>
<dbReference type="CDD" id="cd00038">
    <property type="entry name" value="CAP_ED"/>
    <property type="match status" value="2"/>
</dbReference>
<feature type="domain" description="PDZ" evidence="25">
    <location>
        <begin position="546"/>
        <end position="616"/>
    </location>
</feature>
<keyword evidence="9" id="KW-0963">Cytoplasm</keyword>
<evidence type="ECO:0000256" key="8">
    <source>
        <dbReference type="ARBA" id="ARBA00022475"/>
    </source>
</evidence>
<evidence type="ECO:0000313" key="29">
    <source>
        <dbReference type="Proteomes" id="UP000822369"/>
    </source>
</evidence>
<proteinExistence type="predicted"/>
<evidence type="ECO:0000256" key="4">
    <source>
        <dbReference type="ARBA" id="ARBA00004603"/>
    </source>
</evidence>
<evidence type="ECO:0000313" key="28">
    <source>
        <dbReference type="EMBL" id="KAF7228623.1"/>
    </source>
</evidence>
<dbReference type="CDD" id="cd01785">
    <property type="entry name" value="RA_PDZ-GEF1"/>
    <property type="match status" value="1"/>
</dbReference>
<dbReference type="FunFam" id="2.30.42.10:FF:000024">
    <property type="entry name" value="rap guanine nucleotide exchange factor 2 isoform X1"/>
    <property type="match status" value="1"/>
</dbReference>
<dbReference type="FunFam" id="2.60.120.10:FF:000008">
    <property type="entry name" value="Rap guanine nucleotide exchange factor (GEF) 2"/>
    <property type="match status" value="1"/>
</dbReference>
<evidence type="ECO:0000259" key="27">
    <source>
        <dbReference type="PROSITE" id="PS50212"/>
    </source>
</evidence>
<dbReference type="Gene3D" id="2.30.42.10">
    <property type="match status" value="1"/>
</dbReference>
<evidence type="ECO:0000256" key="18">
    <source>
        <dbReference type="ARBA" id="ARBA00030673"/>
    </source>
</evidence>
<feature type="region of interest" description="Disordered" evidence="23">
    <location>
        <begin position="228"/>
        <end position="260"/>
    </location>
</feature>
<dbReference type="Pfam" id="PF00595">
    <property type="entry name" value="PDZ"/>
    <property type="match status" value="1"/>
</dbReference>
<feature type="domain" description="N-terminal Ras-GEF" evidence="27">
    <location>
        <begin position="428"/>
        <end position="542"/>
    </location>
</feature>
<dbReference type="Pfam" id="PF00618">
    <property type="entry name" value="RasGEF_N"/>
    <property type="match status" value="1"/>
</dbReference>
<dbReference type="PANTHER" id="PTHR45161">
    <property type="entry name" value="CYTOSKELETON-ASSOCIATED PROTEIN 4"/>
    <property type="match status" value="1"/>
</dbReference>
<dbReference type="FunFam" id="1.20.870.10:FF:000001">
    <property type="entry name" value="rap guanine nucleotide exchange factor 2 isoform X2"/>
    <property type="match status" value="1"/>
</dbReference>
<dbReference type="GO" id="GO:0007165">
    <property type="term" value="P:signal transduction"/>
    <property type="evidence" value="ECO:0007669"/>
    <property type="project" value="InterPro"/>
</dbReference>
<dbReference type="Gene3D" id="2.60.120.10">
    <property type="entry name" value="Jelly Rolls"/>
    <property type="match status" value="2"/>
</dbReference>
<evidence type="ECO:0000256" key="21">
    <source>
        <dbReference type="ARBA" id="ARBA00032021"/>
    </source>
</evidence>
<dbReference type="InterPro" id="IPR000159">
    <property type="entry name" value="RA_dom"/>
</dbReference>
<feature type="region of interest" description="Disordered" evidence="23">
    <location>
        <begin position="202"/>
        <end position="221"/>
    </location>
</feature>
<dbReference type="SMART" id="SM00228">
    <property type="entry name" value="PDZ"/>
    <property type="match status" value="1"/>
</dbReference>
<evidence type="ECO:0000259" key="26">
    <source>
        <dbReference type="PROSITE" id="PS50200"/>
    </source>
</evidence>
<name>A0A9D3C4A9_NOTFU</name>
<dbReference type="PROSITE" id="PS50042">
    <property type="entry name" value="CNMP_BINDING_3"/>
    <property type="match status" value="2"/>
</dbReference>
<keyword evidence="7" id="KW-0217">Developmental protein</keyword>
<dbReference type="GO" id="GO:0005096">
    <property type="term" value="F:GTPase activator activity"/>
    <property type="evidence" value="ECO:0007669"/>
    <property type="project" value="UniProtKB-KW"/>
</dbReference>
<sequence>MASYVDNRFRQAVMMNPAERTQQDLEIVYSYLHGMEALSNLREHQLRIMCETVRYERHEANEVLYYPDDVGSCWYILLSGSVFIKESMFLPRSSFGKRSAGSLRRGCECIVLEPSEMIVVDYMDENEEYFQRQASHRQSRRRFRKINQKGERQTIIDTVDPYTTGKPPIARGYHTVCVCAQLPADFSRLHLADGLHPQVTHVSSSHSGCSITSDSGSSSLSDIYQATENEPGDMDLSGLPETAVDSEEDDDEEDIERASDPLMSRDIVRDCLEKDPMDRTDDDIEQLLEFMHQLPAFANMTMSVRRELCAVMVFAVVERAGTIVLNDGEELDSWSVILNGSVEVTHPDSRTEILCMGNSFGVSPTMEKEYMKGVMKTKVDDCQFVCIAQQEYCCILNQVEKNMQKVEEEGEIVMVKEHRELDRTGTRKGHIVIKGTPERLTMHLVEEHSVVDPTYIEDFLLTYRTFLSSPMVVGKKLLEWFHDPSLRDKVTRVVLLWVNNHFNDFEGDPAMTHFLEEFENNLEKEKMCGHLRLLNIACAAKAKPRLVTLTKPSRDSPLAFSLLGGQEKGFSVFIDAVEPGSKAAEAGLKRGDQILEVNGQNFENVQFSKANEILKNNTHLSITVKTNLLVFKELLTRPEHDHDLDVDEELDRKNGAPHLPKIGDIKKASRYSIPDLAVDVEQVIGLEKASKKAKTNTVGGRNKLKKIFDKTLTSILPPKPYNDVCVGQSQDDSIVGMKQSKQIPPALPVSGNLSSSNPDLLQSHHRILDFNNQPDMSDQVLRVFKADQQSRYIMIGKDTTAKEVVAQAIREFAVTAAAEAYSLCEVSVTPEGVIKQRRLPDQLSKLADRIQLSGR</sequence>
<evidence type="ECO:0000256" key="7">
    <source>
        <dbReference type="ARBA" id="ARBA00022473"/>
    </source>
</evidence>
<dbReference type="CDD" id="cd06755">
    <property type="entry name" value="PDZ_RapGEF2_RapGEF6-like"/>
    <property type="match status" value="1"/>
</dbReference>
<dbReference type="InterPro" id="IPR014710">
    <property type="entry name" value="RmlC-like_jellyroll"/>
</dbReference>
<dbReference type="GO" id="GO:0030154">
    <property type="term" value="P:cell differentiation"/>
    <property type="evidence" value="ECO:0007669"/>
    <property type="project" value="UniProtKB-KW"/>
</dbReference>
<gene>
    <name evidence="28" type="primary">rapgef2</name>
    <name evidence="28" type="ORF">G4P62_000588</name>
</gene>
<dbReference type="SMART" id="SM00314">
    <property type="entry name" value="RA"/>
    <property type="match status" value="1"/>
</dbReference>
<dbReference type="AlphaFoldDB" id="A0A9D3C4A9"/>
<evidence type="ECO:0000256" key="1">
    <source>
        <dbReference type="ARBA" id="ARBA00004236"/>
    </source>
</evidence>